<name>A0ABP9B6E3_9ACTN</name>
<evidence type="ECO:0000256" key="6">
    <source>
        <dbReference type="SAM" id="MobiDB-lite"/>
    </source>
</evidence>
<feature type="compositionally biased region" description="Basic residues" evidence="6">
    <location>
        <begin position="1"/>
        <end position="32"/>
    </location>
</feature>
<dbReference type="Proteomes" id="UP001501265">
    <property type="component" value="Unassembled WGS sequence"/>
</dbReference>
<dbReference type="Gene3D" id="1.20.1720.10">
    <property type="entry name" value="Multidrug resistance protein D"/>
    <property type="match status" value="1"/>
</dbReference>
<feature type="transmembrane region" description="Helical" evidence="7">
    <location>
        <begin position="292"/>
        <end position="314"/>
    </location>
</feature>
<reference evidence="10" key="1">
    <citation type="journal article" date="2019" name="Int. J. Syst. Evol. Microbiol.">
        <title>The Global Catalogue of Microorganisms (GCM) 10K type strain sequencing project: providing services to taxonomists for standard genome sequencing and annotation.</title>
        <authorList>
            <consortium name="The Broad Institute Genomics Platform"/>
            <consortium name="The Broad Institute Genome Sequencing Center for Infectious Disease"/>
            <person name="Wu L."/>
            <person name="Ma J."/>
        </authorList>
    </citation>
    <scope>NUCLEOTIDE SEQUENCE [LARGE SCALE GENOMIC DNA]</scope>
    <source>
        <strain evidence="10">JCM 18081</strain>
    </source>
</reference>
<keyword evidence="5" id="KW-0046">Antibiotic resistance</keyword>
<accession>A0ABP9B6E3</accession>
<feature type="transmembrane region" description="Helical" evidence="7">
    <location>
        <begin position="255"/>
        <end position="271"/>
    </location>
</feature>
<keyword evidence="2 7" id="KW-0812">Transmembrane</keyword>
<dbReference type="PANTHER" id="PTHR42718">
    <property type="entry name" value="MAJOR FACILITATOR SUPERFAMILY MULTIDRUG TRANSPORTER MFSC"/>
    <property type="match status" value="1"/>
</dbReference>
<feature type="transmembrane region" description="Helical" evidence="7">
    <location>
        <begin position="196"/>
        <end position="215"/>
    </location>
</feature>
<evidence type="ECO:0000256" key="5">
    <source>
        <dbReference type="ARBA" id="ARBA00023251"/>
    </source>
</evidence>
<feature type="transmembrane region" description="Helical" evidence="7">
    <location>
        <begin position="386"/>
        <end position="404"/>
    </location>
</feature>
<evidence type="ECO:0000256" key="3">
    <source>
        <dbReference type="ARBA" id="ARBA00022989"/>
    </source>
</evidence>
<comment type="subcellular location">
    <subcellularLocation>
        <location evidence="1">Cell membrane</location>
        <topology evidence="1">Multi-pass membrane protein</topology>
    </subcellularLocation>
</comment>
<organism evidence="9 10">
    <name type="scientific">Streptomyces ziwulingensis</name>
    <dbReference type="NCBI Taxonomy" id="1045501"/>
    <lineage>
        <taxon>Bacteria</taxon>
        <taxon>Bacillati</taxon>
        <taxon>Actinomycetota</taxon>
        <taxon>Actinomycetes</taxon>
        <taxon>Kitasatosporales</taxon>
        <taxon>Streptomycetaceae</taxon>
        <taxon>Streptomyces</taxon>
    </lineage>
</organism>
<feature type="transmembrane region" description="Helical" evidence="7">
    <location>
        <begin position="453"/>
        <end position="475"/>
    </location>
</feature>
<feature type="transmembrane region" description="Helical" evidence="7">
    <location>
        <begin position="82"/>
        <end position="103"/>
    </location>
</feature>
<evidence type="ECO:0000256" key="7">
    <source>
        <dbReference type="SAM" id="Phobius"/>
    </source>
</evidence>
<dbReference type="EMBL" id="BAABIG010000015">
    <property type="protein sequence ID" value="GAA4790224.1"/>
    <property type="molecule type" value="Genomic_DNA"/>
</dbReference>
<dbReference type="RefSeq" id="WP_345618083.1">
    <property type="nucleotide sequence ID" value="NZ_BAABIG010000015.1"/>
</dbReference>
<evidence type="ECO:0000259" key="8">
    <source>
        <dbReference type="PROSITE" id="PS50850"/>
    </source>
</evidence>
<sequence length="484" mass="48578">MTARPSRTRPAHARPSRIRPAHARPSRIRPSRIRPASGRPSVGRLLGVIALVAFVTTADNSVLVAALTSIQAELGLGMAGAQWLGIAYMLAFAGLLPATGPLLDRWGPAGLRAGLLIFASTSLTAALASDAVVLLAARVGQGLGAALVVPGTLRLLRTGLPARHRHLGAAVWTAALAAALALGPWLGGLLTQHGHWSWIFLAHLPPLAAAALLLGRPAPAGPEPARAPVPVAAALLAVAASTALLAGVVGWGEEWSWLPVAVGAAALATLVRHERRSTTPLLPRGAVRNPAVLGSVAVLLPWGIGVSGVVYFTPMVHQEAFAQGPVAASLPLVVIALAVVAAAPAVAPMTRRFGVRTTVLAGCLAGGGGFLALAGAAHAPDLLSRLPGLVLLGLGAACTAPLTAHPLDTVADRDSGTVAALLTAARELAAALGVALLGLVLARDAVADPAHGYATALVIAAGLQAVAAAAALTLLHPPPKQVPA</sequence>
<keyword evidence="3 7" id="KW-1133">Transmembrane helix</keyword>
<feature type="domain" description="Major facilitator superfamily (MFS) profile" evidence="8">
    <location>
        <begin position="45"/>
        <end position="479"/>
    </location>
</feature>
<dbReference type="SUPFAM" id="SSF103473">
    <property type="entry name" value="MFS general substrate transporter"/>
    <property type="match status" value="1"/>
</dbReference>
<dbReference type="PANTHER" id="PTHR42718:SF49">
    <property type="entry name" value="EXPORT PROTEIN"/>
    <property type="match status" value="1"/>
</dbReference>
<protein>
    <submittedName>
        <fullName evidence="9">MFS transporter</fullName>
    </submittedName>
</protein>
<dbReference type="PROSITE" id="PS50850">
    <property type="entry name" value="MFS"/>
    <property type="match status" value="1"/>
</dbReference>
<evidence type="ECO:0000256" key="2">
    <source>
        <dbReference type="ARBA" id="ARBA00022692"/>
    </source>
</evidence>
<keyword evidence="4 7" id="KW-0472">Membrane</keyword>
<evidence type="ECO:0000313" key="9">
    <source>
        <dbReference type="EMBL" id="GAA4790224.1"/>
    </source>
</evidence>
<evidence type="ECO:0000256" key="4">
    <source>
        <dbReference type="ARBA" id="ARBA00023136"/>
    </source>
</evidence>
<feature type="transmembrane region" description="Helical" evidence="7">
    <location>
        <begin position="167"/>
        <end position="190"/>
    </location>
</feature>
<feature type="transmembrane region" description="Helical" evidence="7">
    <location>
        <begin position="115"/>
        <end position="137"/>
    </location>
</feature>
<dbReference type="InterPro" id="IPR011701">
    <property type="entry name" value="MFS"/>
</dbReference>
<dbReference type="Pfam" id="PF07690">
    <property type="entry name" value="MFS_1"/>
    <property type="match status" value="1"/>
</dbReference>
<proteinExistence type="predicted"/>
<gene>
    <name evidence="9" type="ORF">GCM10023220_14140</name>
</gene>
<dbReference type="InterPro" id="IPR020846">
    <property type="entry name" value="MFS_dom"/>
</dbReference>
<evidence type="ECO:0000256" key="1">
    <source>
        <dbReference type="ARBA" id="ARBA00004651"/>
    </source>
</evidence>
<evidence type="ECO:0000313" key="10">
    <source>
        <dbReference type="Proteomes" id="UP001501265"/>
    </source>
</evidence>
<feature type="transmembrane region" description="Helical" evidence="7">
    <location>
        <begin position="359"/>
        <end position="380"/>
    </location>
</feature>
<keyword evidence="10" id="KW-1185">Reference proteome</keyword>
<feature type="transmembrane region" description="Helical" evidence="7">
    <location>
        <begin position="326"/>
        <end position="347"/>
    </location>
</feature>
<dbReference type="Gene3D" id="1.20.1250.20">
    <property type="entry name" value="MFS general substrate transporter like domains"/>
    <property type="match status" value="1"/>
</dbReference>
<feature type="transmembrane region" description="Helical" evidence="7">
    <location>
        <begin position="416"/>
        <end position="441"/>
    </location>
</feature>
<comment type="caution">
    <text evidence="9">The sequence shown here is derived from an EMBL/GenBank/DDBJ whole genome shotgun (WGS) entry which is preliminary data.</text>
</comment>
<feature type="transmembrane region" description="Helical" evidence="7">
    <location>
        <begin position="227"/>
        <end position="249"/>
    </location>
</feature>
<dbReference type="InterPro" id="IPR036259">
    <property type="entry name" value="MFS_trans_sf"/>
</dbReference>
<feature type="region of interest" description="Disordered" evidence="6">
    <location>
        <begin position="1"/>
        <end position="36"/>
    </location>
</feature>